<evidence type="ECO:0000256" key="2">
    <source>
        <dbReference type="ARBA" id="ARBA00010869"/>
    </source>
</evidence>
<keyword evidence="3" id="KW-0663">Pyridoxal phosphate</keyword>
<gene>
    <name evidence="6" type="ORF">HH304_00450</name>
</gene>
<dbReference type="EMBL" id="JABBNU010000001">
    <property type="protein sequence ID" value="NMM46849.1"/>
    <property type="molecule type" value="Genomic_DNA"/>
</dbReference>
<dbReference type="FunFam" id="3.40.50.1100:FF:000005">
    <property type="entry name" value="Threonine dehydratase catabolic"/>
    <property type="match status" value="1"/>
</dbReference>
<dbReference type="GO" id="GO:0030170">
    <property type="term" value="F:pyridoxal phosphate binding"/>
    <property type="evidence" value="ECO:0007669"/>
    <property type="project" value="TreeGrafter"/>
</dbReference>
<evidence type="ECO:0000256" key="4">
    <source>
        <dbReference type="ARBA" id="ARBA00023239"/>
    </source>
</evidence>
<dbReference type="Gene3D" id="3.40.50.1100">
    <property type="match status" value="2"/>
</dbReference>
<dbReference type="PANTHER" id="PTHR43050">
    <property type="entry name" value="SERINE / THREONINE RACEMASE FAMILY MEMBER"/>
    <property type="match status" value="1"/>
</dbReference>
<dbReference type="GO" id="GO:0030378">
    <property type="term" value="F:serine racemase activity"/>
    <property type="evidence" value="ECO:0007669"/>
    <property type="project" value="TreeGrafter"/>
</dbReference>
<proteinExistence type="inferred from homology"/>
<dbReference type="GO" id="GO:0000287">
    <property type="term" value="F:magnesium ion binding"/>
    <property type="evidence" value="ECO:0007669"/>
    <property type="project" value="TreeGrafter"/>
</dbReference>
<sequence>MNIRSTTKEDILSAAEAIGPYIHNTPVLTSKYINELTGSELYFKCENFQKIGAFKARGGINTALSLSEEERSKGFATHSSGNHAQAVAYAAQILGTKAYVVMPKNAPSVKVAAVKGYGAEVILCEPTLEARETNLARVVDEIGAYFIPPFDHENVIIGQATCAMELIEEVPGLDALIAPVGGGGLLAGTILSAQLFSSGIKVYAGEPEGADDAYRSLKTGIRVKSHVPSTVADGLMTTVGKITWEVIKDGVEDILVVKDEEILRAMKLVWERMKIIIEPSCAVPLAAIIKNPEVFKNKKVGIILTGGNVDLERDYFSDLK</sequence>
<dbReference type="GO" id="GO:0005524">
    <property type="term" value="F:ATP binding"/>
    <property type="evidence" value="ECO:0007669"/>
    <property type="project" value="TreeGrafter"/>
</dbReference>
<dbReference type="GO" id="GO:0018114">
    <property type="term" value="F:threonine racemase activity"/>
    <property type="evidence" value="ECO:0007669"/>
    <property type="project" value="TreeGrafter"/>
</dbReference>
<keyword evidence="7" id="KW-1185">Reference proteome</keyword>
<dbReference type="InterPro" id="IPR001926">
    <property type="entry name" value="TrpB-like_PALP"/>
</dbReference>
<comment type="caution">
    <text evidence="6">The sequence shown here is derived from an EMBL/GenBank/DDBJ whole genome shotgun (WGS) entry which is preliminary data.</text>
</comment>
<dbReference type="AlphaFoldDB" id="A0A848IXZ8"/>
<dbReference type="PANTHER" id="PTHR43050:SF1">
    <property type="entry name" value="SERINE RACEMASE"/>
    <property type="match status" value="1"/>
</dbReference>
<accession>A0A848IXZ8</accession>
<evidence type="ECO:0000259" key="5">
    <source>
        <dbReference type="Pfam" id="PF00291"/>
    </source>
</evidence>
<reference evidence="6 7" key="1">
    <citation type="submission" date="2020-04" db="EMBL/GenBank/DDBJ databases">
        <title>Flammeovirgaceae bacterium KN852 isolated from deep sea.</title>
        <authorList>
            <person name="Zhang D.-C."/>
        </authorList>
    </citation>
    <scope>NUCLEOTIDE SEQUENCE [LARGE SCALE GENOMIC DNA]</scope>
    <source>
        <strain evidence="6 7">KN852</strain>
    </source>
</reference>
<dbReference type="GO" id="GO:0070179">
    <property type="term" value="P:D-serine biosynthetic process"/>
    <property type="evidence" value="ECO:0007669"/>
    <property type="project" value="TreeGrafter"/>
</dbReference>
<dbReference type="CDD" id="cd01562">
    <property type="entry name" value="Thr-dehyd"/>
    <property type="match status" value="1"/>
</dbReference>
<dbReference type="GO" id="GO:0003941">
    <property type="term" value="F:L-serine ammonia-lyase activity"/>
    <property type="evidence" value="ECO:0007669"/>
    <property type="project" value="TreeGrafter"/>
</dbReference>
<comment type="similarity">
    <text evidence="2">Belongs to the serine/threonine dehydratase family.</text>
</comment>
<feature type="domain" description="Tryptophan synthase beta chain-like PALP" evidence="5">
    <location>
        <begin position="20"/>
        <end position="306"/>
    </location>
</feature>
<protein>
    <submittedName>
        <fullName evidence="6">Threonine/serine dehydratase</fullName>
    </submittedName>
</protein>
<evidence type="ECO:0000313" key="7">
    <source>
        <dbReference type="Proteomes" id="UP000559010"/>
    </source>
</evidence>
<dbReference type="Proteomes" id="UP000559010">
    <property type="component" value="Unassembled WGS sequence"/>
</dbReference>
<name>A0A848IXZ8_9BACT</name>
<evidence type="ECO:0000256" key="1">
    <source>
        <dbReference type="ARBA" id="ARBA00001933"/>
    </source>
</evidence>
<dbReference type="SUPFAM" id="SSF53686">
    <property type="entry name" value="Tryptophan synthase beta subunit-like PLP-dependent enzymes"/>
    <property type="match status" value="1"/>
</dbReference>
<comment type="cofactor">
    <cofactor evidence="1">
        <name>pyridoxal 5'-phosphate</name>
        <dbReference type="ChEBI" id="CHEBI:597326"/>
    </cofactor>
</comment>
<dbReference type="RefSeq" id="WP_169677477.1">
    <property type="nucleotide sequence ID" value="NZ_JABBNU010000001.1"/>
</dbReference>
<dbReference type="Pfam" id="PF00291">
    <property type="entry name" value="PALP"/>
    <property type="match status" value="1"/>
</dbReference>
<keyword evidence="4" id="KW-0456">Lyase</keyword>
<evidence type="ECO:0000256" key="3">
    <source>
        <dbReference type="ARBA" id="ARBA00022898"/>
    </source>
</evidence>
<organism evidence="6 7">
    <name type="scientific">Marinigracilibium pacificum</name>
    <dbReference type="NCBI Taxonomy" id="2729599"/>
    <lineage>
        <taxon>Bacteria</taxon>
        <taxon>Pseudomonadati</taxon>
        <taxon>Bacteroidota</taxon>
        <taxon>Cytophagia</taxon>
        <taxon>Cytophagales</taxon>
        <taxon>Flammeovirgaceae</taxon>
        <taxon>Marinigracilibium</taxon>
    </lineage>
</organism>
<evidence type="ECO:0000313" key="6">
    <source>
        <dbReference type="EMBL" id="NMM46849.1"/>
    </source>
</evidence>
<dbReference type="FunFam" id="3.40.50.1100:FF:000007">
    <property type="entry name" value="L-threonine dehydratase catabolic TdcB"/>
    <property type="match status" value="1"/>
</dbReference>
<dbReference type="InterPro" id="IPR036052">
    <property type="entry name" value="TrpB-like_PALP_sf"/>
</dbReference>